<dbReference type="EMBL" id="CP019475">
    <property type="protein sequence ID" value="UQC80883.1"/>
    <property type="molecule type" value="Genomic_DNA"/>
</dbReference>
<feature type="region of interest" description="Disordered" evidence="1">
    <location>
        <begin position="449"/>
        <end position="471"/>
    </location>
</feature>
<sequence>MRSGSWLQAKQRYLGKRDIPEYKRALSRRPPTNSSKVAGKSSKPNGASPSPPAGVPTEPSDNGSYNFCSAAQLATRNMQRATGPAGHNLDSLPGEFSELPEATQAQGERLQDAKQYGGYKWQSVRVHTGYYGRVTWAYCSVSHARPSSANWKFNKTNLHGSVDMGLDNGERDPTNKNLGNRQKKNQSVGWDDDDWSRDSRFAVTPEICLRILQGFHRFLLSSKDGCRTCTCLRLRALAGGGYPTVTPSSTCPQLTLTPSVISSRVEDEMHLPTFDPVSSSPDRTSTDYAQMSFWTFVLEQDTAVMKYRRYKSSTIYLHTTSNPKVHEDSPLHGYTFEFAQPGYPIRLGSLHPAQLSSKSPSQAARDLTNYPVRAPSHQTRRAVPTSPACLIVRPVSMQMQGQFGPNITADACNCNFPSLGWKGGEQALSTDDVELNLPSRRMDWETYVQEEESGSRNLTNPHQTSSPSLVVSGSSTNAGCIVGGGTCNIFSHSHPRHAERTGLDPFSFGFLLALRIHLSIYLSDRDLPYSLGMPHRTGRRRAYGFLSFKRTDGRTAKQITSELSGPDPRTEYRPDRSRNRHDAHRSCIQEAQAGLKPLLFSAAHCSPASANAAERRKAFEIETACQTHSKMTPCQSLATLSLTAPSLDKQCNRLAPTWLTVRSVCVSLMSLSAARVLVKIGAIVNNKRVACQRAPPLLFSLRCASVNFVFEFDIVSVCTPETTTGTNFRSRVALDRIKKAHMPVRRAVERDVE</sequence>
<feature type="region of interest" description="Disordered" evidence="1">
    <location>
        <begin position="556"/>
        <end position="584"/>
    </location>
</feature>
<evidence type="ECO:0000313" key="3">
    <source>
        <dbReference type="Proteomes" id="UP000830671"/>
    </source>
</evidence>
<keyword evidence="3" id="KW-1185">Reference proteome</keyword>
<protein>
    <submittedName>
        <fullName evidence="2">Uncharacterized protein</fullName>
    </submittedName>
</protein>
<dbReference type="Proteomes" id="UP000830671">
    <property type="component" value="Chromosome 3"/>
</dbReference>
<proteinExistence type="predicted"/>
<dbReference type="GeneID" id="73340378"/>
<feature type="region of interest" description="Disordered" evidence="1">
    <location>
        <begin position="162"/>
        <end position="190"/>
    </location>
</feature>
<dbReference type="RefSeq" id="XP_049142511.1">
    <property type="nucleotide sequence ID" value="XM_049285368.1"/>
</dbReference>
<organism evidence="2 3">
    <name type="scientific">Colletotrichum lupini</name>
    <dbReference type="NCBI Taxonomy" id="145971"/>
    <lineage>
        <taxon>Eukaryota</taxon>
        <taxon>Fungi</taxon>
        <taxon>Dikarya</taxon>
        <taxon>Ascomycota</taxon>
        <taxon>Pezizomycotina</taxon>
        <taxon>Sordariomycetes</taxon>
        <taxon>Hypocreomycetidae</taxon>
        <taxon>Glomerellales</taxon>
        <taxon>Glomerellaceae</taxon>
        <taxon>Colletotrichum</taxon>
        <taxon>Colletotrichum acutatum species complex</taxon>
    </lineage>
</organism>
<reference evidence="2" key="1">
    <citation type="journal article" date="2021" name="Mol. Plant Microbe Interact.">
        <title>Complete Genome Sequence of the Plant-Pathogenic Fungus Colletotrichum lupini.</title>
        <authorList>
            <person name="Baroncelli R."/>
            <person name="Pensec F."/>
            <person name="Da Lio D."/>
            <person name="Boufleur T."/>
            <person name="Vicente I."/>
            <person name="Sarrocco S."/>
            <person name="Picot A."/>
            <person name="Baraldi E."/>
            <person name="Sukno S."/>
            <person name="Thon M."/>
            <person name="Le Floch G."/>
        </authorList>
    </citation>
    <scope>NUCLEOTIDE SEQUENCE</scope>
    <source>
        <strain evidence="2">IMI 504893</strain>
    </source>
</reference>
<dbReference type="AlphaFoldDB" id="A0A9Q8SPH5"/>
<feature type="compositionally biased region" description="Basic and acidic residues" evidence="1">
    <location>
        <begin position="568"/>
        <end position="577"/>
    </location>
</feature>
<feature type="compositionally biased region" description="Polar residues" evidence="1">
    <location>
        <begin position="175"/>
        <end position="188"/>
    </location>
</feature>
<name>A0A9Q8SPH5_9PEZI</name>
<evidence type="ECO:0000256" key="1">
    <source>
        <dbReference type="SAM" id="MobiDB-lite"/>
    </source>
</evidence>
<evidence type="ECO:0000313" key="2">
    <source>
        <dbReference type="EMBL" id="UQC80883.1"/>
    </source>
</evidence>
<feature type="compositionally biased region" description="Polar residues" evidence="1">
    <location>
        <begin position="30"/>
        <end position="48"/>
    </location>
</feature>
<feature type="region of interest" description="Disordered" evidence="1">
    <location>
        <begin position="1"/>
        <end position="64"/>
    </location>
</feature>
<accession>A0A9Q8SPH5</accession>
<feature type="compositionally biased region" description="Polar residues" evidence="1">
    <location>
        <begin position="455"/>
        <end position="464"/>
    </location>
</feature>
<dbReference type="KEGG" id="clup:CLUP02_06368"/>
<feature type="compositionally biased region" description="Basic and acidic residues" evidence="1">
    <location>
        <begin position="15"/>
        <end position="24"/>
    </location>
</feature>
<gene>
    <name evidence="2" type="ORF">CLUP02_06368</name>
</gene>